<comment type="function">
    <text evidence="9">Involved in targeting and insertion of nascent membrane proteins into the cytoplasmic membrane. Acts as a receptor for the complex formed by the signal recognition particle (SRP) and the ribosome-nascent chain (RNC).</text>
</comment>
<accession>A0A0R2P5D1</accession>
<feature type="binding site" evidence="9">
    <location>
        <begin position="86"/>
        <end position="93"/>
    </location>
    <ligand>
        <name>GTP</name>
        <dbReference type="ChEBI" id="CHEBI:37565"/>
    </ligand>
</feature>
<keyword evidence="7 9" id="KW-0675">Receptor</keyword>
<keyword evidence="5 9" id="KW-0342">GTP-binding</keyword>
<dbReference type="GO" id="GO:0005737">
    <property type="term" value="C:cytoplasm"/>
    <property type="evidence" value="ECO:0007669"/>
    <property type="project" value="UniProtKB-SubCell"/>
</dbReference>
<evidence type="ECO:0000256" key="8">
    <source>
        <dbReference type="ARBA" id="ARBA00048027"/>
    </source>
</evidence>
<dbReference type="PROSITE" id="PS00300">
    <property type="entry name" value="SRP54"/>
    <property type="match status" value="1"/>
</dbReference>
<evidence type="ECO:0000259" key="10">
    <source>
        <dbReference type="PROSITE" id="PS00300"/>
    </source>
</evidence>
<comment type="caution">
    <text evidence="11">The sequence shown here is derived from an EMBL/GenBank/DDBJ whole genome shotgun (WGS) entry which is preliminary data.</text>
</comment>
<evidence type="ECO:0000256" key="7">
    <source>
        <dbReference type="ARBA" id="ARBA00023170"/>
    </source>
</evidence>
<dbReference type="InterPro" id="IPR027417">
    <property type="entry name" value="P-loop_NTPase"/>
</dbReference>
<dbReference type="Gene3D" id="3.40.50.300">
    <property type="entry name" value="P-loop containing nucleotide triphosphate hydrolases"/>
    <property type="match status" value="1"/>
</dbReference>
<dbReference type="SMART" id="SM00962">
    <property type="entry name" value="SRP54"/>
    <property type="match status" value="1"/>
</dbReference>
<name>A0A0R2P5D1_9ACTN</name>
<dbReference type="GO" id="GO:0005047">
    <property type="term" value="F:signal recognition particle binding"/>
    <property type="evidence" value="ECO:0007669"/>
    <property type="project" value="TreeGrafter"/>
</dbReference>
<keyword evidence="2 9" id="KW-0963">Cytoplasm</keyword>
<dbReference type="Proteomes" id="UP000053349">
    <property type="component" value="Unassembled WGS sequence"/>
</dbReference>
<dbReference type="SUPFAM" id="SSF52540">
    <property type="entry name" value="P-loop containing nucleoside triphosphate hydrolases"/>
    <property type="match status" value="1"/>
</dbReference>
<dbReference type="AlphaFoldDB" id="A0A0R2P5D1"/>
<comment type="subcellular location">
    <subcellularLocation>
        <location evidence="9">Cell membrane</location>
        <topology evidence="9">Peripheral membrane protein</topology>
        <orientation evidence="9">Cytoplasmic side</orientation>
    </subcellularLocation>
    <subcellularLocation>
        <location evidence="9">Cytoplasm</location>
    </subcellularLocation>
</comment>
<dbReference type="GO" id="GO:0005525">
    <property type="term" value="F:GTP binding"/>
    <property type="evidence" value="ECO:0007669"/>
    <property type="project" value="UniProtKB-UniRule"/>
</dbReference>
<dbReference type="SUPFAM" id="SSF47364">
    <property type="entry name" value="Domain of the SRP/SRP receptor G-proteins"/>
    <property type="match status" value="1"/>
</dbReference>
<dbReference type="GO" id="GO:0003924">
    <property type="term" value="F:GTPase activity"/>
    <property type="evidence" value="ECO:0007669"/>
    <property type="project" value="UniProtKB-UniRule"/>
</dbReference>
<comment type="similarity">
    <text evidence="9">Belongs to the GTP-binding SRP family. FtsY subfamily.</text>
</comment>
<evidence type="ECO:0000256" key="6">
    <source>
        <dbReference type="ARBA" id="ARBA00023136"/>
    </source>
</evidence>
<dbReference type="PANTHER" id="PTHR43134:SF1">
    <property type="entry name" value="SIGNAL RECOGNITION PARTICLE RECEPTOR SUBUNIT ALPHA"/>
    <property type="match status" value="1"/>
</dbReference>
<keyword evidence="4 9" id="KW-0378">Hydrolase</keyword>
<dbReference type="FunFam" id="3.40.50.300:FF:000053">
    <property type="entry name" value="Signal recognition particle receptor FtsY"/>
    <property type="match status" value="1"/>
</dbReference>
<dbReference type="InterPro" id="IPR042101">
    <property type="entry name" value="SRP54_N_sf"/>
</dbReference>
<feature type="domain" description="SRP54-type proteins GTP-binding" evidence="10">
    <location>
        <begin position="251"/>
        <end position="264"/>
    </location>
</feature>
<evidence type="ECO:0000256" key="1">
    <source>
        <dbReference type="ARBA" id="ARBA00022475"/>
    </source>
</evidence>
<dbReference type="EMBL" id="LIAW01000011">
    <property type="protein sequence ID" value="KRO33180.1"/>
    <property type="molecule type" value="Genomic_DNA"/>
</dbReference>
<dbReference type="Pfam" id="PF02881">
    <property type="entry name" value="SRP54_N"/>
    <property type="match status" value="1"/>
</dbReference>
<dbReference type="InterPro" id="IPR004390">
    <property type="entry name" value="SR_rcpt_FtsY"/>
</dbReference>
<keyword evidence="3 9" id="KW-0547">Nucleotide-binding</keyword>
<gene>
    <name evidence="9" type="primary">ftsY</name>
    <name evidence="11" type="ORF">ABR64_00055</name>
</gene>
<dbReference type="EC" id="3.6.5.4" evidence="9"/>
<evidence type="ECO:0000256" key="2">
    <source>
        <dbReference type="ARBA" id="ARBA00022490"/>
    </source>
</evidence>
<feature type="binding site" evidence="9">
    <location>
        <begin position="230"/>
        <end position="233"/>
    </location>
    <ligand>
        <name>GTP</name>
        <dbReference type="ChEBI" id="CHEBI:37565"/>
    </ligand>
</feature>
<evidence type="ECO:0000256" key="3">
    <source>
        <dbReference type="ARBA" id="ARBA00022741"/>
    </source>
</evidence>
<dbReference type="InterPro" id="IPR000897">
    <property type="entry name" value="SRP54_GTPase_dom"/>
</dbReference>
<dbReference type="HAMAP" id="MF_00920">
    <property type="entry name" value="FtsY"/>
    <property type="match status" value="1"/>
</dbReference>
<comment type="catalytic activity">
    <reaction evidence="8 9">
        <text>GTP + H2O = GDP + phosphate + H(+)</text>
        <dbReference type="Rhea" id="RHEA:19669"/>
        <dbReference type="ChEBI" id="CHEBI:15377"/>
        <dbReference type="ChEBI" id="CHEBI:15378"/>
        <dbReference type="ChEBI" id="CHEBI:37565"/>
        <dbReference type="ChEBI" id="CHEBI:43474"/>
        <dbReference type="ChEBI" id="CHEBI:58189"/>
        <dbReference type="EC" id="3.6.5.4"/>
    </reaction>
</comment>
<dbReference type="Gene3D" id="1.20.120.140">
    <property type="entry name" value="Signal recognition particle SRP54, nucleotide-binding domain"/>
    <property type="match status" value="1"/>
</dbReference>
<evidence type="ECO:0000256" key="4">
    <source>
        <dbReference type="ARBA" id="ARBA00022801"/>
    </source>
</evidence>
<evidence type="ECO:0000256" key="5">
    <source>
        <dbReference type="ARBA" id="ARBA00023134"/>
    </source>
</evidence>
<reference evidence="11 12" key="1">
    <citation type="submission" date="2015-10" db="EMBL/GenBank/DDBJ databases">
        <title>Metagenome-Assembled Genomes uncover a global brackish microbiome.</title>
        <authorList>
            <person name="Hugerth L.W."/>
            <person name="Larsson J."/>
            <person name="Alneberg J."/>
            <person name="Lindh M.V."/>
            <person name="Legrand C."/>
            <person name="Pinhassi J."/>
            <person name="Andersson A.F."/>
        </authorList>
    </citation>
    <scope>NUCLEOTIDE SEQUENCE [LARGE SCALE GENOMIC DNA]</scope>
    <source>
        <strain evidence="11">BACL2 MAG-121001-bin67</strain>
    </source>
</reference>
<evidence type="ECO:0000313" key="11">
    <source>
        <dbReference type="EMBL" id="KRO33180.1"/>
    </source>
</evidence>
<evidence type="ECO:0000313" key="12">
    <source>
        <dbReference type="Proteomes" id="UP000053349"/>
    </source>
</evidence>
<dbReference type="GO" id="GO:0005886">
    <property type="term" value="C:plasma membrane"/>
    <property type="evidence" value="ECO:0007669"/>
    <property type="project" value="UniProtKB-SubCell"/>
</dbReference>
<dbReference type="NCBIfam" id="TIGR00064">
    <property type="entry name" value="ftsY"/>
    <property type="match status" value="1"/>
</dbReference>
<dbReference type="Pfam" id="PF00448">
    <property type="entry name" value="SRP54"/>
    <property type="match status" value="1"/>
</dbReference>
<comment type="subunit">
    <text evidence="9">Part of the signal recognition particle protein translocation system, which is composed of SRP and FtsY.</text>
</comment>
<sequence length="278" mass="29431">MGLFGSFLSKFSKSKATIEDLEQFREILISSDIGVKITEEILELVKREKSEELSTAIANSLKSKLISSSRAINLSTVGPTVVLIVGVNGTGKTTSAAKLANYYAKSGKKVLLVAADTFRAAAVAQLQTWGERIGVEVLSGSSNSDPAAIAFDGAKRAKDEGFDLLIIDTAGRLHTKSNLMDELGKIQRVIEKVTPVNEILFVLDGTTGQNGIKQAETFAASVKLTGLMVTKLDGSTKGGIAIATEAALQVPLKYVGFGEAIDDLAPFDGDGYITELLT</sequence>
<feature type="binding site" evidence="9">
    <location>
        <begin position="168"/>
        <end position="172"/>
    </location>
    <ligand>
        <name>GTP</name>
        <dbReference type="ChEBI" id="CHEBI:37565"/>
    </ligand>
</feature>
<evidence type="ECO:0000256" key="9">
    <source>
        <dbReference type="HAMAP-Rule" id="MF_00920"/>
    </source>
</evidence>
<dbReference type="InterPro" id="IPR003593">
    <property type="entry name" value="AAA+_ATPase"/>
</dbReference>
<organism evidence="11 12">
    <name type="scientific">Actinobacteria bacterium BACL2 MAG-121001-bin67</name>
    <dbReference type="NCBI Taxonomy" id="1655572"/>
    <lineage>
        <taxon>Bacteria</taxon>
        <taxon>Bacillati</taxon>
        <taxon>Actinomycetota</taxon>
        <taxon>Actinomycetes</taxon>
        <taxon>Actinomycetes incertae sedis</taxon>
        <taxon>ac1 cluster</taxon>
    </lineage>
</organism>
<keyword evidence="1 9" id="KW-1003">Cell membrane</keyword>
<dbReference type="SMART" id="SM00382">
    <property type="entry name" value="AAA"/>
    <property type="match status" value="1"/>
</dbReference>
<dbReference type="InterPro" id="IPR013822">
    <property type="entry name" value="Signal_recog_particl_SRP54_hlx"/>
</dbReference>
<proteinExistence type="inferred from homology"/>
<keyword evidence="6 9" id="KW-0472">Membrane</keyword>
<protein>
    <recommendedName>
        <fullName evidence="9">Signal recognition particle receptor FtsY</fullName>
        <shortName evidence="9">SRP receptor</shortName>
        <ecNumber evidence="9">3.6.5.4</ecNumber>
    </recommendedName>
</protein>
<dbReference type="InterPro" id="IPR036225">
    <property type="entry name" value="SRP/SRP_N"/>
</dbReference>
<dbReference type="PANTHER" id="PTHR43134">
    <property type="entry name" value="SIGNAL RECOGNITION PARTICLE RECEPTOR SUBUNIT ALPHA"/>
    <property type="match status" value="1"/>
</dbReference>
<dbReference type="GO" id="GO:0006614">
    <property type="term" value="P:SRP-dependent cotranslational protein targeting to membrane"/>
    <property type="evidence" value="ECO:0007669"/>
    <property type="project" value="InterPro"/>
</dbReference>